<dbReference type="RefSeq" id="WP_086899379.1">
    <property type="nucleotide sequence ID" value="NZ_CP021358.1"/>
</dbReference>
<dbReference type="SUPFAM" id="SSF56214">
    <property type="entry name" value="4'-phosphopantetheinyl transferase"/>
    <property type="match status" value="1"/>
</dbReference>
<evidence type="ECO:0000256" key="6">
    <source>
        <dbReference type="ARBA" id="ARBA00022679"/>
    </source>
</evidence>
<comment type="cofactor">
    <cofactor evidence="13">
        <name>Mg(2+)</name>
        <dbReference type="ChEBI" id="CHEBI:18420"/>
    </cofactor>
</comment>
<reference evidence="16 17" key="1">
    <citation type="submission" date="2017-05" db="EMBL/GenBank/DDBJ databases">
        <authorList>
            <person name="Song R."/>
            <person name="Chenine A.L."/>
            <person name="Ruprecht R.M."/>
        </authorList>
    </citation>
    <scope>NUCLEOTIDE SEQUENCE [LARGE SCALE GENOMIC DNA]</scope>
    <source>
        <strain evidence="16">SW32</strain>
    </source>
</reference>
<dbReference type="OrthoDB" id="8210607at2"/>
<protein>
    <recommendedName>
        <fullName evidence="5">Enterobactin synthase component D</fullName>
    </recommendedName>
    <alternativeName>
        <fullName evidence="8">4'-phosphopantetheinyl transferase EntD</fullName>
    </alternativeName>
    <alternativeName>
        <fullName evidence="9">Enterochelin synthase D</fullName>
    </alternativeName>
</protein>
<dbReference type="Gene3D" id="3.90.470.20">
    <property type="entry name" value="4'-phosphopantetheinyl transferase domain"/>
    <property type="match status" value="1"/>
</dbReference>
<comment type="subunit">
    <text evidence="4">EntB, EntD, EntE, and EntF form a multienzyme complex called enterobactin synthase.</text>
</comment>
<dbReference type="Pfam" id="PF01648">
    <property type="entry name" value="ACPS"/>
    <property type="match status" value="1"/>
</dbReference>
<feature type="binding site" evidence="12">
    <location>
        <begin position="100"/>
        <end position="101"/>
    </location>
    <ligand>
        <name>CoA</name>
        <dbReference type="ChEBI" id="CHEBI:57287"/>
    </ligand>
</feature>
<dbReference type="PANTHER" id="PTHR38096">
    <property type="entry name" value="ENTEROBACTIN SYNTHASE COMPONENT D"/>
    <property type="match status" value="1"/>
</dbReference>
<keyword evidence="13" id="KW-0479">Metal-binding</keyword>
<comment type="catalytic activity">
    <reaction evidence="11">
        <text>apo-[peptidyl-carrier protein] + CoA = holo-[peptidyl-carrier protein] + adenosine 3',5'-bisphosphate + H(+)</text>
        <dbReference type="Rhea" id="RHEA:46228"/>
        <dbReference type="Rhea" id="RHEA-COMP:11479"/>
        <dbReference type="Rhea" id="RHEA-COMP:11480"/>
        <dbReference type="ChEBI" id="CHEBI:15378"/>
        <dbReference type="ChEBI" id="CHEBI:29999"/>
        <dbReference type="ChEBI" id="CHEBI:57287"/>
        <dbReference type="ChEBI" id="CHEBI:58343"/>
        <dbReference type="ChEBI" id="CHEBI:64479"/>
    </reaction>
</comment>
<evidence type="ECO:0000256" key="3">
    <source>
        <dbReference type="ARBA" id="ARBA00008342"/>
    </source>
</evidence>
<feature type="binding site" evidence="12">
    <location>
        <position position="64"/>
    </location>
    <ligand>
        <name>CoA</name>
        <dbReference type="ChEBI" id="CHEBI:57287"/>
    </ligand>
</feature>
<evidence type="ECO:0000256" key="7">
    <source>
        <dbReference type="ARBA" id="ARBA00023191"/>
    </source>
</evidence>
<accession>A0A240ULX1</accession>
<name>A0A240ULX1_9GAMM</name>
<comment type="similarity">
    <text evidence="3">Belongs to the P-Pant transferase superfamily. EntD family.</text>
</comment>
<comment type="function">
    <text evidence="1">Involved in the biosynthesis of the siderophore enterobactin (enterochelin), which is a macrocyclic trimeric lactone of N-(2,3-dihydroxybenzoyl)-serine. The serine trilactone serves as a scaffolding for the three catechol functionalities that provide hexadentate coordination for the tightly ligated iron(2+) atoms. Plays an essential role in the assembly of the enterobactin by catalyzing the transfer of the 4'-phosphopantetheine (Ppant) moiety from coenzyme A to the apo-domains of both EntB (ArCP domain) and EntF (PCP domain) to yield their holo-forms which make them competent for the activation of 2,3-dihydroxybenzoate (DHB) and L-serine, respectively.</text>
</comment>
<dbReference type="GO" id="GO:0008897">
    <property type="term" value="F:holo-[acyl-carrier-protein] synthase activity"/>
    <property type="evidence" value="ECO:0007669"/>
    <property type="project" value="InterPro"/>
</dbReference>
<keyword evidence="17" id="KW-1185">Reference proteome</keyword>
<gene>
    <name evidence="16" type="ORF">B9H00_02750</name>
</gene>
<comment type="catalytic activity">
    <reaction evidence="10">
        <text>apo-[aryl-carrier protein] + CoA = holo-[aryl-carrier protein] + adenosine 3',5'-bisphosphate + H(+)</text>
        <dbReference type="Rhea" id="RHEA:48404"/>
        <dbReference type="Rhea" id="RHEA-COMP:15903"/>
        <dbReference type="Rhea" id="RHEA-COMP:17557"/>
        <dbReference type="ChEBI" id="CHEBI:15378"/>
        <dbReference type="ChEBI" id="CHEBI:29999"/>
        <dbReference type="ChEBI" id="CHEBI:57287"/>
        <dbReference type="ChEBI" id="CHEBI:58343"/>
        <dbReference type="ChEBI" id="CHEBI:64479"/>
    </reaction>
</comment>
<dbReference type="GO" id="GO:0009239">
    <property type="term" value="P:enterobactin biosynthetic process"/>
    <property type="evidence" value="ECO:0007669"/>
    <property type="project" value="UniProtKB-UniPathway"/>
</dbReference>
<evidence type="ECO:0000256" key="1">
    <source>
        <dbReference type="ARBA" id="ARBA00003937"/>
    </source>
</evidence>
<dbReference type="InterPro" id="IPR037143">
    <property type="entry name" value="4-PPantetheinyl_Trfase_dom_sf"/>
</dbReference>
<dbReference type="Pfam" id="PF17837">
    <property type="entry name" value="4PPT_N"/>
    <property type="match status" value="1"/>
</dbReference>
<feature type="binding site" evidence="13">
    <location>
        <position position="123"/>
    </location>
    <ligand>
        <name>Mg(2+)</name>
        <dbReference type="ChEBI" id="CHEBI:18420"/>
    </ligand>
</feature>
<keyword evidence="13" id="KW-0460">Magnesium</keyword>
<feature type="binding site" evidence="12">
    <location>
        <position position="172"/>
    </location>
    <ligand>
        <name>CoA</name>
        <dbReference type="ChEBI" id="CHEBI:57287"/>
    </ligand>
</feature>
<sequence>MSDVIAPPHFGWPFISPARGARLSITSFDAQRFDDSAFALHGMALPDNLSRAVTKRRAEYLAGRVCARHALSALDIHVTALPSLTDRQVDWPLPAKGSITHARDLAAALVATAATHQGLGVDAERWLSVERADYLATSILTPDEQRAIDGFTPEQRARLITLTFSLKESLFKALYPLTGTRFYFHDARIEGLDPTVSSGQCTLVLDCTLSETWQSGMRLIGDHANLDDHALTAVMIDAAPRHDCPLMKKYPAQALR</sequence>
<evidence type="ECO:0000256" key="5">
    <source>
        <dbReference type="ARBA" id="ARBA00019087"/>
    </source>
</evidence>
<dbReference type="EMBL" id="CP021358">
    <property type="protein sequence ID" value="ART62126.1"/>
    <property type="molecule type" value="Genomic_DNA"/>
</dbReference>
<dbReference type="GO" id="GO:0009366">
    <property type="term" value="C:enterobactin synthetase complex"/>
    <property type="evidence" value="ECO:0007669"/>
    <property type="project" value="InterPro"/>
</dbReference>
<dbReference type="UniPathway" id="UPA00017"/>
<evidence type="ECO:0000256" key="10">
    <source>
        <dbReference type="ARBA" id="ARBA00049176"/>
    </source>
</evidence>
<feature type="binding site" evidence="13">
    <location>
        <position position="124"/>
    </location>
    <ligand>
        <name>Mg(2+)</name>
        <dbReference type="ChEBI" id="CHEBI:18420"/>
    </ligand>
</feature>
<evidence type="ECO:0000256" key="11">
    <source>
        <dbReference type="ARBA" id="ARBA00049191"/>
    </source>
</evidence>
<dbReference type="InterPro" id="IPR041354">
    <property type="entry name" value="4PPT_N"/>
</dbReference>
<evidence type="ECO:0000313" key="17">
    <source>
        <dbReference type="Proteomes" id="UP000194457"/>
    </source>
</evidence>
<dbReference type="AlphaFoldDB" id="A0A240ULX1"/>
<proteinExistence type="inferred from homology"/>
<keyword evidence="6" id="KW-0808">Transferase</keyword>
<dbReference type="Proteomes" id="UP000194457">
    <property type="component" value="Chromosome"/>
</dbReference>
<dbReference type="InterPro" id="IPR008278">
    <property type="entry name" value="4-PPantetheinyl_Trfase_dom"/>
</dbReference>
<dbReference type="KEGG" id="kma:B9H00_02750"/>
<evidence type="ECO:0000259" key="14">
    <source>
        <dbReference type="Pfam" id="PF01648"/>
    </source>
</evidence>
<evidence type="ECO:0000256" key="9">
    <source>
        <dbReference type="ARBA" id="ARBA00031996"/>
    </source>
</evidence>
<feature type="binding site" evidence="13">
    <location>
        <position position="122"/>
    </location>
    <ligand>
        <name>Mg(2+)</name>
        <dbReference type="ChEBI" id="CHEBI:18420"/>
    </ligand>
</feature>
<evidence type="ECO:0000256" key="13">
    <source>
        <dbReference type="PIRSR" id="PIRSR603542-2"/>
    </source>
</evidence>
<feature type="binding site" evidence="12">
    <location>
        <position position="122"/>
    </location>
    <ligand>
        <name>CoA</name>
        <dbReference type="ChEBI" id="CHEBI:57287"/>
    </ligand>
</feature>
<dbReference type="GO" id="GO:0000287">
    <property type="term" value="F:magnesium ion binding"/>
    <property type="evidence" value="ECO:0007669"/>
    <property type="project" value="InterPro"/>
</dbReference>
<comment type="pathway">
    <text evidence="2">Siderophore biosynthesis; enterobactin biosynthesis.</text>
</comment>
<feature type="domain" description="4'-phosphopantetheinyl transferase" evidence="14">
    <location>
        <begin position="118"/>
        <end position="217"/>
    </location>
</feature>
<feature type="binding site" evidence="12">
    <location>
        <position position="168"/>
    </location>
    <ligand>
        <name>CoA</name>
        <dbReference type="ChEBI" id="CHEBI:57287"/>
    </ligand>
</feature>
<keyword evidence="7" id="KW-0259">Enterobactin biosynthesis</keyword>
<dbReference type="PRINTS" id="PR01399">
    <property type="entry name" value="ENTSNTHTASED"/>
</dbReference>
<evidence type="ECO:0000256" key="2">
    <source>
        <dbReference type="ARBA" id="ARBA00004993"/>
    </source>
</evidence>
<dbReference type="PANTHER" id="PTHR38096:SF1">
    <property type="entry name" value="ENTEROBACTIN SYNTHASE COMPONENT D"/>
    <property type="match status" value="1"/>
</dbReference>
<evidence type="ECO:0000259" key="15">
    <source>
        <dbReference type="Pfam" id="PF17837"/>
    </source>
</evidence>
<evidence type="ECO:0000313" key="16">
    <source>
        <dbReference type="EMBL" id="ART62126.1"/>
    </source>
</evidence>
<evidence type="ECO:0000256" key="12">
    <source>
        <dbReference type="PIRSR" id="PIRSR603542-1"/>
    </source>
</evidence>
<dbReference type="InterPro" id="IPR003542">
    <property type="entry name" value="Enbac_synth_compD-like"/>
</dbReference>
<evidence type="ECO:0000256" key="4">
    <source>
        <dbReference type="ARBA" id="ARBA00011503"/>
    </source>
</evidence>
<organism evidence="16 17">
    <name type="scientific">Kushneria marisflavi</name>
    <dbReference type="NCBI Taxonomy" id="157779"/>
    <lineage>
        <taxon>Bacteria</taxon>
        <taxon>Pseudomonadati</taxon>
        <taxon>Pseudomonadota</taxon>
        <taxon>Gammaproteobacteria</taxon>
        <taxon>Oceanospirillales</taxon>
        <taxon>Halomonadaceae</taxon>
        <taxon>Kushneria</taxon>
    </lineage>
</organism>
<feature type="domain" description="4'-phosphopantetheinyl transferase N-terminal" evidence="15">
    <location>
        <begin position="49"/>
        <end position="111"/>
    </location>
</feature>
<feature type="binding site" evidence="12">
    <location>
        <position position="56"/>
    </location>
    <ligand>
        <name>CoA</name>
        <dbReference type="ChEBI" id="CHEBI:57287"/>
    </ligand>
</feature>
<evidence type="ECO:0000256" key="8">
    <source>
        <dbReference type="ARBA" id="ARBA00029894"/>
    </source>
</evidence>
<dbReference type="GO" id="GO:0005886">
    <property type="term" value="C:plasma membrane"/>
    <property type="evidence" value="ECO:0007669"/>
    <property type="project" value="TreeGrafter"/>
</dbReference>